<name>A0A1H8ILU9_9BACI</name>
<protein>
    <submittedName>
        <fullName evidence="1">Uncharacterized protein</fullName>
    </submittedName>
</protein>
<dbReference type="STRING" id="930146.SAMN05192533_11780"/>
<dbReference type="EMBL" id="FOBW01000017">
    <property type="protein sequence ID" value="SEN68927.1"/>
    <property type="molecule type" value="Genomic_DNA"/>
</dbReference>
<dbReference type="Proteomes" id="UP000198553">
    <property type="component" value="Unassembled WGS sequence"/>
</dbReference>
<proteinExistence type="predicted"/>
<keyword evidence="2" id="KW-1185">Reference proteome</keyword>
<organism evidence="1 2">
    <name type="scientific">Mesobacillus persicus</name>
    <dbReference type="NCBI Taxonomy" id="930146"/>
    <lineage>
        <taxon>Bacteria</taxon>
        <taxon>Bacillati</taxon>
        <taxon>Bacillota</taxon>
        <taxon>Bacilli</taxon>
        <taxon>Bacillales</taxon>
        <taxon>Bacillaceae</taxon>
        <taxon>Mesobacillus</taxon>
    </lineage>
</organism>
<reference evidence="2" key="1">
    <citation type="submission" date="2016-10" db="EMBL/GenBank/DDBJ databases">
        <authorList>
            <person name="Varghese N."/>
            <person name="Submissions S."/>
        </authorList>
    </citation>
    <scope>NUCLEOTIDE SEQUENCE [LARGE SCALE GENOMIC DNA]</scope>
    <source>
        <strain evidence="2">B48,IBRC-M 10115,DSM 25386,CECT 8001</strain>
    </source>
</reference>
<gene>
    <name evidence="1" type="ORF">SAMN05192533_11780</name>
</gene>
<evidence type="ECO:0000313" key="1">
    <source>
        <dbReference type="EMBL" id="SEN68927.1"/>
    </source>
</evidence>
<accession>A0A1H8ILU9</accession>
<evidence type="ECO:0000313" key="2">
    <source>
        <dbReference type="Proteomes" id="UP000198553"/>
    </source>
</evidence>
<sequence>MALSTGERADYEMSVSQYYNSLDGTRYRVTDENRNKIYEIMKNDIAHYSKEEEISILRMPTPVDGISTMGAGDFYDDSSLYFSAFIEKIGVKTSVYKYIAFLDFSWKSWPQFTEKDSIALAWDDKFTGMKNTLSKYYNLGDQSFKDISSNMTASNEMHGIKARFLLFPSKTLGGISTELAVSERHLGDYGSFQAAYVHSLIPFTGGVSIGPASIDVPTSWLSQEFRLDFNLKIGY</sequence>
<dbReference type="AlphaFoldDB" id="A0A1H8ILU9"/>